<dbReference type="Gene3D" id="3.90.830.10">
    <property type="entry name" value="Syntaxin Binding Protein 1, Chain A, domain 2"/>
    <property type="match status" value="1"/>
</dbReference>
<dbReference type="InterPro" id="IPR043127">
    <property type="entry name" value="Sec-1-like_dom3a"/>
</dbReference>
<dbReference type="KEGG" id="aqu:100632912"/>
<dbReference type="InterPro" id="IPR027482">
    <property type="entry name" value="Sec1-like_dom2"/>
</dbReference>
<dbReference type="GO" id="GO:0016192">
    <property type="term" value="P:vesicle-mediated transport"/>
    <property type="evidence" value="ECO:0007669"/>
    <property type="project" value="InterPro"/>
</dbReference>
<sequence length="617" mass="69748">MTATGSHLFGGRINLMLVRESARIELKDILGNPSQKKVIVWDDTLIGSVGLVAEVPFLLQLGVYKMIRLPAENITDMDGYRDVSEFIFLVRPQLSIIDDIIKAIARPAKSKSFVVVFVPRKSIHCIKKLEENRLKDGQTTPFSFSIKEFRLDMLPLDQDVISLDINSAFTDLYLDMDPTPLDQTVRSIGRLQALFGVIPRIYGKGRNAEIVANMMERTRQELMRGGESTAKDTIPQIDAVILLDRSVDLVAALSTQLTYEGLIDEFFGIRYNSAKFPRDQFSEDVQQVPKNAPPPITPLSVTLTSEENMYSNMRDSNFRSIGKILSKKAREISAAFEERHDAKTVQQLKQFVQKLPHMQQDKISLSRHTTIAELIKQRTDMPEFLEVIYAEQALREEDNSDGADSYIEQCMGKQEPIEKVLRLICLQSLANSGLKPKLLERYKMGIIQCYGTQHLISLHNLEKAGLIKVQESKSFAVVKRSLRLIVEKVDEFAPKDSAYVFSGYAPATVRLVEYLDRPNGWQQIEDILRLIPGPTIMREQKVHKGHERKKKPTPDQPQVVLVFFIGGCSYAEIAALRYLAGREEAVTDYIIGTTNIINGGTLMDSVLANTPHYERQN</sequence>
<protein>
    <recommendedName>
        <fullName evidence="4">Vacuolar protein sorting-associated protein 33A</fullName>
    </recommendedName>
</protein>
<dbReference type="SUPFAM" id="SSF56815">
    <property type="entry name" value="Sec1/munc18-like (SM) proteins"/>
    <property type="match status" value="1"/>
</dbReference>
<dbReference type="Gene3D" id="3.40.50.1910">
    <property type="match status" value="1"/>
</dbReference>
<name>A0A1X7VAK6_AMPQE</name>
<keyword evidence="3" id="KW-1185">Reference proteome</keyword>
<reference evidence="2" key="2">
    <citation type="submission" date="2017-05" db="UniProtKB">
        <authorList>
            <consortium name="EnsemblMetazoa"/>
        </authorList>
    </citation>
    <scope>IDENTIFICATION</scope>
</reference>
<dbReference type="AlphaFoldDB" id="A0A1X7VAK6"/>
<organism evidence="2">
    <name type="scientific">Amphimedon queenslandica</name>
    <name type="common">Sponge</name>
    <dbReference type="NCBI Taxonomy" id="400682"/>
    <lineage>
        <taxon>Eukaryota</taxon>
        <taxon>Metazoa</taxon>
        <taxon>Porifera</taxon>
        <taxon>Demospongiae</taxon>
        <taxon>Heteroscleromorpha</taxon>
        <taxon>Haplosclerida</taxon>
        <taxon>Niphatidae</taxon>
        <taxon>Amphimedon</taxon>
    </lineage>
</organism>
<dbReference type="InterPro" id="IPR036045">
    <property type="entry name" value="Sec1-like_sf"/>
</dbReference>
<evidence type="ECO:0008006" key="4">
    <source>
        <dbReference type="Google" id="ProtNLM"/>
    </source>
</evidence>
<dbReference type="InParanoid" id="A0A1X7VAK6"/>
<dbReference type="Gene3D" id="1.25.40.850">
    <property type="match status" value="1"/>
</dbReference>
<dbReference type="OrthoDB" id="10262287at2759"/>
<dbReference type="EnsemblMetazoa" id="Aqu2.1.36769_001">
    <property type="protein sequence ID" value="Aqu2.1.36769_001"/>
    <property type="gene ID" value="Aqu2.1.36769"/>
</dbReference>
<evidence type="ECO:0000313" key="3">
    <source>
        <dbReference type="Proteomes" id="UP000007879"/>
    </source>
</evidence>
<dbReference type="PANTHER" id="PTHR11679">
    <property type="entry name" value="VESICLE PROTEIN SORTING-ASSOCIATED"/>
    <property type="match status" value="1"/>
</dbReference>
<dbReference type="EnsemblMetazoa" id="XM_019994374.1">
    <property type="protein sequence ID" value="XP_019849933.1"/>
    <property type="gene ID" value="LOC100632912"/>
</dbReference>
<reference evidence="3" key="1">
    <citation type="journal article" date="2010" name="Nature">
        <title>The Amphimedon queenslandica genome and the evolution of animal complexity.</title>
        <authorList>
            <person name="Srivastava M."/>
            <person name="Simakov O."/>
            <person name="Chapman J."/>
            <person name="Fahey B."/>
            <person name="Gauthier M.E."/>
            <person name="Mitros T."/>
            <person name="Richards G.S."/>
            <person name="Conaco C."/>
            <person name="Dacre M."/>
            <person name="Hellsten U."/>
            <person name="Larroux C."/>
            <person name="Putnam N.H."/>
            <person name="Stanke M."/>
            <person name="Adamska M."/>
            <person name="Darling A."/>
            <person name="Degnan S.M."/>
            <person name="Oakley T.H."/>
            <person name="Plachetzki D.C."/>
            <person name="Zhai Y."/>
            <person name="Adamski M."/>
            <person name="Calcino A."/>
            <person name="Cummins S.F."/>
            <person name="Goodstein D.M."/>
            <person name="Harris C."/>
            <person name="Jackson D.J."/>
            <person name="Leys S.P."/>
            <person name="Shu S."/>
            <person name="Woodcroft B.J."/>
            <person name="Vervoort M."/>
            <person name="Kosik K.S."/>
            <person name="Manning G."/>
            <person name="Degnan B.M."/>
            <person name="Rokhsar D.S."/>
        </authorList>
    </citation>
    <scope>NUCLEOTIDE SEQUENCE [LARGE SCALE GENOMIC DNA]</scope>
</reference>
<gene>
    <name evidence="2" type="primary">100632912</name>
</gene>
<comment type="similarity">
    <text evidence="1">Belongs to the STXBP/unc-18/SEC1 family.</text>
</comment>
<dbReference type="Pfam" id="PF00995">
    <property type="entry name" value="Sec1"/>
    <property type="match status" value="1"/>
</dbReference>
<dbReference type="InterPro" id="IPR043154">
    <property type="entry name" value="Sec-1-like_dom1"/>
</dbReference>
<proteinExistence type="inferred from homology"/>
<dbReference type="Proteomes" id="UP000007879">
    <property type="component" value="Unassembled WGS sequence"/>
</dbReference>
<evidence type="ECO:0000256" key="1">
    <source>
        <dbReference type="ARBA" id="ARBA00009884"/>
    </source>
</evidence>
<dbReference type="EnsemblMetazoa" id="XM_019994375.1">
    <property type="protein sequence ID" value="XP_019849934.1"/>
    <property type="gene ID" value="LOC100632912"/>
</dbReference>
<dbReference type="OMA" id="EFHIFFV"/>
<evidence type="ECO:0000313" key="2">
    <source>
        <dbReference type="EnsemblMetazoa" id="Aqu2.1.36769_001"/>
    </source>
</evidence>
<dbReference type="PIRSF" id="PIRSF005715">
    <property type="entry name" value="VPS45_Sec1"/>
    <property type="match status" value="1"/>
</dbReference>
<accession>A0A1X7VAK6</accession>
<dbReference type="InterPro" id="IPR001619">
    <property type="entry name" value="Sec1-like"/>
</dbReference>
<dbReference type="Gene3D" id="3.40.50.2060">
    <property type="match status" value="1"/>
</dbReference>
<dbReference type="eggNOG" id="KOG1302">
    <property type="taxonomic scope" value="Eukaryota"/>
</dbReference>
<dbReference type="STRING" id="400682.A0A1X7VAK6"/>
<dbReference type="InterPro" id="IPR043155">
    <property type="entry name" value="VPS33_dom3b"/>
</dbReference>